<accession>A0A183GXR4</accession>
<gene>
    <name evidence="1" type="ORF">X798_00061</name>
</gene>
<reference evidence="3" key="2">
    <citation type="submission" date="2016-06" db="UniProtKB">
        <authorList>
            <consortium name="WormBaseParasite"/>
        </authorList>
    </citation>
    <scope>IDENTIFICATION</scope>
</reference>
<reference evidence="1 2" key="1">
    <citation type="submission" date="2015-12" db="EMBL/GenBank/DDBJ databases">
        <title>Draft genome of the nematode, Onchocerca flexuosa.</title>
        <authorList>
            <person name="Mitreva M."/>
        </authorList>
    </citation>
    <scope>NUCLEOTIDE SEQUENCE [LARGE SCALE GENOMIC DNA]</scope>
    <source>
        <strain evidence="1">Red Deer</strain>
    </source>
</reference>
<evidence type="ECO:0000313" key="1">
    <source>
        <dbReference type="EMBL" id="OZC12430.1"/>
    </source>
</evidence>
<dbReference type="WBParaSite" id="OFLC_0000002301-mRNA-1">
    <property type="protein sequence ID" value="OFLC_0000002301-mRNA-1"/>
    <property type="gene ID" value="OFLC_0000002301"/>
</dbReference>
<dbReference type="Proteomes" id="UP000242913">
    <property type="component" value="Unassembled WGS sequence"/>
</dbReference>
<evidence type="ECO:0000313" key="3">
    <source>
        <dbReference type="WBParaSite" id="OFLC_0000002301-mRNA-1"/>
    </source>
</evidence>
<protein>
    <submittedName>
        <fullName evidence="1 3">Uncharacterized protein</fullName>
    </submittedName>
</protein>
<dbReference type="EMBL" id="KZ269977">
    <property type="protein sequence ID" value="OZC12430.1"/>
    <property type="molecule type" value="Genomic_DNA"/>
</dbReference>
<dbReference type="AlphaFoldDB" id="A0A183GXR4"/>
<name>A0A183GXR4_9BILA</name>
<organism evidence="3">
    <name type="scientific">Onchocerca flexuosa</name>
    <dbReference type="NCBI Taxonomy" id="387005"/>
    <lineage>
        <taxon>Eukaryota</taxon>
        <taxon>Metazoa</taxon>
        <taxon>Ecdysozoa</taxon>
        <taxon>Nematoda</taxon>
        <taxon>Chromadorea</taxon>
        <taxon>Rhabditida</taxon>
        <taxon>Spirurina</taxon>
        <taxon>Spiruromorpha</taxon>
        <taxon>Filarioidea</taxon>
        <taxon>Onchocercidae</taxon>
        <taxon>Onchocerca</taxon>
    </lineage>
</organism>
<evidence type="ECO:0000313" key="2">
    <source>
        <dbReference type="Proteomes" id="UP000242913"/>
    </source>
</evidence>
<proteinExistence type="predicted"/>
<sequence>MAGQERGGETRYSGDIDSGERKRHEYIITSLTDSLYNGHRLRLMTATKPPHMDGIANDAGRVGDGSDACCHTSPSSPFTRRYYQWVGRWSRYESAVGNSLQMMMTEVSILSGAVGDF</sequence>
<keyword evidence="2" id="KW-1185">Reference proteome</keyword>